<dbReference type="SUPFAM" id="SSF50494">
    <property type="entry name" value="Trypsin-like serine proteases"/>
    <property type="match status" value="1"/>
</dbReference>
<dbReference type="GO" id="GO:0003968">
    <property type="term" value="F:RNA-directed RNA polymerase activity"/>
    <property type="evidence" value="ECO:0007669"/>
    <property type="project" value="UniProtKB-KW"/>
</dbReference>
<evidence type="ECO:0000256" key="5">
    <source>
        <dbReference type="ARBA" id="ARBA00022953"/>
    </source>
</evidence>
<sequence length="2450" mass="275120">MHLSQLVWILKGLLLLGGPNIKNDDCKGFGHKFNMTHVELAVLGTCLGTSSVGLFQLEVPCTLTLPILQLAKDGYMDPWVRCSSKPEPTCKLECPKPPPCPECKEVPKVCPNQTQNRVFRNPIAKTQQETAGSGLEKLLGPTIVVAAGYLRYNGVLGLEEKENYTDTVIPMIVALLVLKKQYKLAFAIMILYTISGVDGAKTRKKVPAPPAPIVQPATGTTDPTPDPEHQIDIILSTGISTMIAYIKFNFNWTGLAWLLACIVPFALPKKWVSPGSFVLVLSVVLDYAIAEIHWLDIVQLTLCCMILLCRGHNLLRAGMFITSMALWVADWPLTPWRNTITLLVKFKLVIVATFHSKALAIVTAASALFEVARGQPVLTTTQKALNFPIILLARSKLIFFLLIFMSLIPGAEGFAIWDYTIEPIITAFNYSYDLAVGSFQWTLGWLFWCCYHKVMEILYACAIRGTLYGMEFLFLVSLLSLIIFAFRGRLKTSNDVACGFCLVMAYATVGYWFAHSMVLFFALLNYLSASSGMLPKFTSLMNGYFILYVLPVTAWITQNALLPVWMHNVPIPSNLALFVIMSTVALEFFPIFCKAMIVVYKDPVSGKTIKTERKCGPFTMFLLGDLGVDWSCAKGIPVAKTGDVLQRSGPPGIDTMRKLAILHQNKEVVKKTENPDQIVSDMRGLGWVESEGQYIGNCALIKVGDYTCILTSVHVAYDASGLRPNIKFYFPSIGYVDACPFKAAPNADLALFSIEKKVPYALKISTNTNTKMLLHTGFSDKNKVFSQFILRPVGGVAPNRQVYPGMSGSVLINPDTGLVVAILWAKLDCTAAAFVGLNPFALMTSQEFDSVAVSIIELKAKKNEAQLELTHAREKLRMEIQAKAPQLLQIETQLKQIEAQIAEEEDPLLVLEHKLYCQLVRETADEINKKGYLNVLKGNKQKLLEQRKKLRATDTVLLSQLRKQLKALDMDLNQELTKVKEAAIPQEDVVDAATPLPADEAASAEVRMPNAPLVVIWPIVWRDADKWNVAWNATDKPEVYDTHPELENVVIQKMCSLYGKNTRMARKMLHNAIYDKEWALSLLEQEASTPVAHPIVAFLRKWGVLDAQAQCDYCGMIFECPEHHTHDLKCKKEQLQNCERHADWCGNNTIRDGEVTIDGITYAYRDGRIAITPNIICLRGGPEHKCAFEAKPNMKFNQHYRVYHPSYTRYYVEKRCLEDLYRRIKEIEIPTDAADALENLLKRQNAIKNRAVEATLEIVTEMAKNVEFYKDDAFEQRASSDDMHASVENLNQELIVLSTDNHTLRSMLEEHIAARNELQIQLEAATAEKQEMAMMLLDEMPENNYQSLIQEQDEKIIELKGVIANMQAEKETGQTSTDESEIIFLRQQMADLEAQAAKSRQQNQEVINALMLEGTNLKKELNAAKQDNIELAEQKEACEKIKKQNLEKYATEREALNKKINTLTNQLARTSEKLEDLKLKKLVLEHEVGSLQEKNVIAECERNRHLEESRRLEALLEQKTTPVSKPEPSPRKAAPTAIPKKEPLTSPTIVVTPTESETPEPAEPQRDQSNSPNSQRRLLPTYSEVVNRHDRSEFDKKGLVKGEKLKPINMELLANSKTDGNDVQHIFRPKTGAQEVHPLFMKTENHDKAIKGKCNCHLCRCKNGPCQCPSLMCVWCNSTTHMTKQCTNLAAAKCTGCSKSLLYIGNKCKCMHKQEVKCIICGSNHHAFVCPLRNMHFPTSYNKKVHLGEGWDQVFDYPKKLLSPRACPWVSQVRENFTSRSKNGELKFSFTGGLFSRAVLSKILMSTNLKLIACNTPQTLRDKIMFERACQEYDLQMAACSDDTVTYDPSDLENGTGVFNAHCTCGDCTTSFIVRTTQLVSKIPEWKMLKDLSITIPLVMQEEFAMQEMCNGPGPGFEFLEHTEIDPPEIFNEATPSEIIAGANGHWLKNHPTRTCISKALPPHKGLSNVGWVPQRTVKPIYNFEPKQSQRVPSVDALIFKEQSELFVPSTPCLKMEWENIDKYSVKHRPIDIHPGIMVQAVEMMLESLNMKPGQFELATPAEVRVEKSWNTSPGYPYNINSKTSLEAAELEHRRINRSASQMASGWAPTIWNIIGKDEILPAKKAAEKVRTILGPSMCHQMVAQKLTLKICKHQNDQSAHSESQLGSSKYHGHYNQLFQRFNGAVYVEYDASGWDRNVHPTLLKILHMVFWTLLKTTNQSNYYELANVFESMIYSFLVYKNGQLVRKWTGLPSGCTLTANANTMIHMIIQNTSSIITGSPHAYICYGDDGIMTSDHPEAPVIAKTYFAAFGMNLDKQFKSQNQKTGLTWLGTTVHQLENGNFVPLGNLEKAKASIYWSGGSKIGGKNESYELAVAWSLLAENAWHEFNKLQPIIDFIRKVAQKVVQRKSGNKFKIQEVGEIDTSTIAEIVVNSADSALLLQVRSIFYGL</sequence>
<evidence type="ECO:0000256" key="2">
    <source>
        <dbReference type="ARBA" id="ARBA00022695"/>
    </source>
</evidence>
<feature type="region of interest" description="Disordered" evidence="7">
    <location>
        <begin position="1516"/>
        <end position="1579"/>
    </location>
</feature>
<feature type="compositionally biased region" description="Polar residues" evidence="7">
    <location>
        <begin position="1567"/>
        <end position="1576"/>
    </location>
</feature>
<evidence type="ECO:0000256" key="8">
    <source>
        <dbReference type="SAM" id="Phobius"/>
    </source>
</evidence>
<organism evidence="10">
    <name type="scientific">Guangdong catfish astro-like virus</name>
    <dbReference type="NCBI Taxonomy" id="2116333"/>
    <lineage>
        <taxon>Viruses</taxon>
        <taxon>Riboviria</taxon>
    </lineage>
</organism>
<dbReference type="PROSITE" id="PS50507">
    <property type="entry name" value="RDRP_SSRNA_POS"/>
    <property type="match status" value="1"/>
</dbReference>
<dbReference type="InterPro" id="IPR043128">
    <property type="entry name" value="Rev_trsase/Diguanyl_cyclase"/>
</dbReference>
<dbReference type="GO" id="GO:0016787">
    <property type="term" value="F:hydrolase activity"/>
    <property type="evidence" value="ECO:0007669"/>
    <property type="project" value="UniProtKB-KW"/>
</dbReference>
<dbReference type="EMBL" id="MG599876">
    <property type="protein sequence ID" value="AVM87132.1"/>
    <property type="molecule type" value="Genomic_RNA"/>
</dbReference>
<evidence type="ECO:0000256" key="3">
    <source>
        <dbReference type="ARBA" id="ARBA00022741"/>
    </source>
</evidence>
<dbReference type="GO" id="GO:0000166">
    <property type="term" value="F:nucleotide binding"/>
    <property type="evidence" value="ECO:0007669"/>
    <property type="project" value="UniProtKB-KW"/>
</dbReference>
<evidence type="ECO:0000259" key="9">
    <source>
        <dbReference type="PROSITE" id="PS50507"/>
    </source>
</evidence>
<keyword evidence="3" id="KW-0547">Nucleotide-binding</keyword>
<accession>A0A2P1GMB6</accession>
<dbReference type="SUPFAM" id="SSF56672">
    <property type="entry name" value="DNA/RNA polymerases"/>
    <property type="match status" value="1"/>
</dbReference>
<keyword evidence="8" id="KW-0812">Transmembrane</keyword>
<keyword evidence="10" id="KW-0696">RNA-directed RNA polymerase</keyword>
<proteinExistence type="predicted"/>
<feature type="transmembrane region" description="Helical" evidence="8">
    <location>
        <begin position="248"/>
        <end position="267"/>
    </location>
</feature>
<feature type="transmembrane region" description="Helical" evidence="8">
    <location>
        <begin position="498"/>
        <end position="524"/>
    </location>
</feature>
<dbReference type="Pfam" id="PF00680">
    <property type="entry name" value="RdRP_1"/>
    <property type="match status" value="1"/>
</dbReference>
<feature type="transmembrane region" description="Helical" evidence="8">
    <location>
        <begin position="544"/>
        <end position="565"/>
    </location>
</feature>
<name>A0A2P1GMB6_9VIRU</name>
<feature type="coiled-coil region" evidence="6">
    <location>
        <begin position="1308"/>
        <end position="1494"/>
    </location>
</feature>
<keyword evidence="1" id="KW-0808">Transferase</keyword>
<feature type="transmembrane region" description="Helical" evidence="8">
    <location>
        <begin position="384"/>
        <end position="408"/>
    </location>
</feature>
<feature type="transmembrane region" description="Helical" evidence="8">
    <location>
        <begin position="467"/>
        <end position="486"/>
    </location>
</feature>
<evidence type="ECO:0000256" key="7">
    <source>
        <dbReference type="SAM" id="MobiDB-lite"/>
    </source>
</evidence>
<evidence type="ECO:0000256" key="4">
    <source>
        <dbReference type="ARBA" id="ARBA00022801"/>
    </source>
</evidence>
<reference evidence="10" key="1">
    <citation type="journal article" date="2018" name="Nature">
        <title>The evolutionary history of vertebrate RNA viruses.</title>
        <authorList>
            <person name="Shi M."/>
            <person name="Lin X.D."/>
            <person name="Chen X."/>
            <person name="Tian J.H."/>
            <person name="Chen L.J."/>
            <person name="Li K."/>
            <person name="Wang W."/>
            <person name="Eden J.S."/>
            <person name="Shen J.J."/>
            <person name="Liu L."/>
            <person name="Holmes E.C."/>
            <person name="Zhang Y.Z."/>
        </authorList>
    </citation>
    <scope>NUCLEOTIDE SEQUENCE</scope>
    <source>
        <strain evidence="10">GDDSYS282</strain>
    </source>
</reference>
<feature type="coiled-coil region" evidence="6">
    <location>
        <begin position="933"/>
        <end position="978"/>
    </location>
</feature>
<dbReference type="InterPro" id="IPR001205">
    <property type="entry name" value="RNA-dir_pol_C"/>
</dbReference>
<evidence type="ECO:0000313" key="10">
    <source>
        <dbReference type="EMBL" id="AVM87132.1"/>
    </source>
</evidence>
<keyword evidence="4" id="KW-0378">Hydrolase</keyword>
<evidence type="ECO:0000256" key="1">
    <source>
        <dbReference type="ARBA" id="ARBA00022679"/>
    </source>
</evidence>
<keyword evidence="2" id="KW-0548">Nucleotidyltransferase</keyword>
<dbReference type="InterPro" id="IPR009003">
    <property type="entry name" value="Peptidase_S1_PA"/>
</dbReference>
<dbReference type="GO" id="GO:0039694">
    <property type="term" value="P:viral RNA genome replication"/>
    <property type="evidence" value="ECO:0007669"/>
    <property type="project" value="InterPro"/>
</dbReference>
<dbReference type="GO" id="GO:0006351">
    <property type="term" value="P:DNA-templated transcription"/>
    <property type="evidence" value="ECO:0007669"/>
    <property type="project" value="InterPro"/>
</dbReference>
<keyword evidence="5" id="KW-0693">Viral RNA replication</keyword>
<keyword evidence="8" id="KW-0472">Membrane</keyword>
<evidence type="ECO:0000256" key="6">
    <source>
        <dbReference type="SAM" id="Coils"/>
    </source>
</evidence>
<dbReference type="GO" id="GO:0003723">
    <property type="term" value="F:RNA binding"/>
    <property type="evidence" value="ECO:0007669"/>
    <property type="project" value="InterPro"/>
</dbReference>
<dbReference type="InterPro" id="IPR043502">
    <property type="entry name" value="DNA/RNA_pol_sf"/>
</dbReference>
<feature type="compositionally biased region" description="Low complexity" evidence="7">
    <location>
        <begin position="1547"/>
        <end position="1556"/>
    </location>
</feature>
<dbReference type="Gene3D" id="3.30.70.270">
    <property type="match status" value="1"/>
</dbReference>
<keyword evidence="6" id="KW-0175">Coiled coil</keyword>
<feature type="transmembrane region" description="Helical" evidence="8">
    <location>
        <begin position="287"/>
        <end position="308"/>
    </location>
</feature>
<protein>
    <submittedName>
        <fullName evidence="10">RNA-dependent RNA polymerase</fullName>
    </submittedName>
</protein>
<feature type="domain" description="RdRp catalytic" evidence="9">
    <location>
        <begin position="2185"/>
        <end position="2303"/>
    </location>
</feature>
<dbReference type="InterPro" id="IPR007094">
    <property type="entry name" value="RNA-dir_pol_PSvirus"/>
</dbReference>
<keyword evidence="8" id="KW-1133">Transmembrane helix</keyword>